<dbReference type="Pfam" id="PF00057">
    <property type="entry name" value="Ldl_recept_a"/>
    <property type="match status" value="4"/>
</dbReference>
<evidence type="ECO:0000256" key="2">
    <source>
        <dbReference type="ARBA" id="ARBA00022692"/>
    </source>
</evidence>
<reference evidence="12" key="1">
    <citation type="submission" date="2015-12" db="EMBL/GenBank/DDBJ databases">
        <title>De novo transcriptome assembly of four potential Pierce s Disease insect vectors from Arizona vineyards.</title>
        <authorList>
            <person name="Tassone E.E."/>
        </authorList>
    </citation>
    <scope>NUCLEOTIDE SEQUENCE</scope>
</reference>
<organism evidence="12">
    <name type="scientific">Clastoptera arizonana</name>
    <name type="common">Arizona spittle bug</name>
    <dbReference type="NCBI Taxonomy" id="38151"/>
    <lineage>
        <taxon>Eukaryota</taxon>
        <taxon>Metazoa</taxon>
        <taxon>Ecdysozoa</taxon>
        <taxon>Arthropoda</taxon>
        <taxon>Hexapoda</taxon>
        <taxon>Insecta</taxon>
        <taxon>Pterygota</taxon>
        <taxon>Neoptera</taxon>
        <taxon>Paraneoptera</taxon>
        <taxon>Hemiptera</taxon>
        <taxon>Auchenorrhyncha</taxon>
        <taxon>Cercopoidea</taxon>
        <taxon>Clastopteridae</taxon>
        <taxon>Clastoptera</taxon>
    </lineage>
</organism>
<evidence type="ECO:0000256" key="7">
    <source>
        <dbReference type="ARBA" id="ARBA00023170"/>
    </source>
</evidence>
<feature type="disulfide bond" evidence="9">
    <location>
        <begin position="578"/>
        <end position="593"/>
    </location>
</feature>
<dbReference type="Gene3D" id="4.10.400.10">
    <property type="entry name" value="Low-density Lipoprotein Receptor"/>
    <property type="match status" value="4"/>
</dbReference>
<dbReference type="CDD" id="cd00112">
    <property type="entry name" value="LDLa"/>
    <property type="match status" value="4"/>
</dbReference>
<evidence type="ECO:0000256" key="1">
    <source>
        <dbReference type="ARBA" id="ARBA00004167"/>
    </source>
</evidence>
<keyword evidence="6 9" id="KW-1015">Disulfide bond</keyword>
<keyword evidence="5 10" id="KW-0472">Membrane</keyword>
<dbReference type="GO" id="GO:0042562">
    <property type="term" value="F:hormone binding"/>
    <property type="evidence" value="ECO:0007669"/>
    <property type="project" value="TreeGrafter"/>
</dbReference>
<dbReference type="SUPFAM" id="SSF82671">
    <property type="entry name" value="SEA domain"/>
    <property type="match status" value="1"/>
</dbReference>
<feature type="disulfide bond" evidence="9">
    <location>
        <begin position="559"/>
        <end position="571"/>
    </location>
</feature>
<gene>
    <name evidence="12" type="ORF">g.14250</name>
</gene>
<dbReference type="SUPFAM" id="SSF57424">
    <property type="entry name" value="LDL receptor-like module"/>
    <property type="match status" value="4"/>
</dbReference>
<feature type="domain" description="SEA" evidence="11">
    <location>
        <begin position="212"/>
        <end position="328"/>
    </location>
</feature>
<evidence type="ECO:0000256" key="9">
    <source>
        <dbReference type="PROSITE-ProRule" id="PRU00124"/>
    </source>
</evidence>
<keyword evidence="3" id="KW-0677">Repeat</keyword>
<dbReference type="AlphaFoldDB" id="A0A1B6E7T3"/>
<dbReference type="PROSITE" id="PS01209">
    <property type="entry name" value="LDLRA_1"/>
    <property type="match status" value="2"/>
</dbReference>
<comment type="caution">
    <text evidence="9">Lacks conserved residue(s) required for the propagation of feature annotation.</text>
</comment>
<feature type="disulfide bond" evidence="9">
    <location>
        <begin position="616"/>
        <end position="631"/>
    </location>
</feature>
<feature type="disulfide bond" evidence="9">
    <location>
        <begin position="643"/>
        <end position="661"/>
    </location>
</feature>
<feature type="disulfide bond" evidence="9">
    <location>
        <begin position="675"/>
        <end position="687"/>
    </location>
</feature>
<dbReference type="PRINTS" id="PR00261">
    <property type="entry name" value="LDLRECEPTOR"/>
</dbReference>
<dbReference type="PANTHER" id="PTHR22722">
    <property type="entry name" value="LOW-DENSITY LIPOPROTEIN RECEPTOR-RELATED PROTEIN 2-RELATED"/>
    <property type="match status" value="1"/>
</dbReference>
<dbReference type="Pfam" id="PF01390">
    <property type="entry name" value="SEA"/>
    <property type="match status" value="1"/>
</dbReference>
<keyword evidence="4 10" id="KW-1133">Transmembrane helix</keyword>
<dbReference type="InterPro" id="IPR000082">
    <property type="entry name" value="SEA_dom"/>
</dbReference>
<evidence type="ECO:0000256" key="5">
    <source>
        <dbReference type="ARBA" id="ARBA00023136"/>
    </source>
</evidence>
<dbReference type="SMART" id="SM00192">
    <property type="entry name" value="LDLa"/>
    <property type="match status" value="4"/>
</dbReference>
<evidence type="ECO:0000313" key="12">
    <source>
        <dbReference type="EMBL" id="JAS34001.1"/>
    </source>
</evidence>
<sequence length="715" mass="81037">MDNPAFQIDIDARVKKKPLVRANSVLMPTNKSWSLTQGRGLKLCRCNSLLVPKKCCADSDKDFSTTRHFFTRINNTQIQSPVYSKWADSFTSIRKSDGNFKICKNEQSKTKVISTIYEPQFLTSDKNYSGWDKSKHIGDTNNKTLKKEWFPGGWQAHFANSQYLSPSQKFMTLLCALLLTLLILGNIVYILQTVKTSTTGSNDYNQNSTWFDVVLINGEFRITNEHYQPSLSNNTSEEFQILGGHISKQLDNLFRVSAISEPYHSTMVTHFEPDLIIHLQMVLKTSYDISSSKVGMTFLRGLHHHNNHVWLGNFSVDIQSIGFLATSDGIAWTPWSDWSECIFTEDVGYIHKRTRNCTLRSKRYLFSTLPCLLIPHSHGDIESVPCKQQEVVDVDDKNTIMNKESLINVQNITEQIKESVFYKTVTGRSIKDISMNQSANILVKGNENYSTLEPLNVNKSNKDDLTTHYTPTTESAMNNIISIMDHENYNSVKANRTKTSCNCGLEEVCVALVNELIPHCLKMLDHKDPTGCGGHCKLNVQICHQIKGNFYRCLDDSKCLSDEWKCGNQLCIPQEKRCDGHFNCYDHTDELGCECNLTTHFHCGNQMSCLPVNKRCDGVVDCWDATDELNCTTHCLGTEQFTCNDSQCIPNYRFCDGFPDCSDQSDEPFGCSGECKRHEWKCSNSRCISKTTLCNGVDDCGDESDEANCPQKENQ</sequence>
<feature type="disulfide bond" evidence="9">
    <location>
        <begin position="566"/>
        <end position="584"/>
    </location>
</feature>
<evidence type="ECO:0000256" key="10">
    <source>
        <dbReference type="SAM" id="Phobius"/>
    </source>
</evidence>
<dbReference type="GO" id="GO:0016324">
    <property type="term" value="C:apical plasma membrane"/>
    <property type="evidence" value="ECO:0007669"/>
    <property type="project" value="TreeGrafter"/>
</dbReference>
<keyword evidence="2 10" id="KW-0812">Transmembrane</keyword>
<dbReference type="InterPro" id="IPR002172">
    <property type="entry name" value="LDrepeatLR_classA_rpt"/>
</dbReference>
<dbReference type="InterPro" id="IPR051221">
    <property type="entry name" value="LDLR-related"/>
</dbReference>
<dbReference type="GO" id="GO:0006898">
    <property type="term" value="P:receptor-mediated endocytosis"/>
    <property type="evidence" value="ECO:0007669"/>
    <property type="project" value="TreeGrafter"/>
</dbReference>
<feature type="transmembrane region" description="Helical" evidence="10">
    <location>
        <begin position="170"/>
        <end position="191"/>
    </location>
</feature>
<dbReference type="PROSITE" id="PS50068">
    <property type="entry name" value="LDLRA_2"/>
    <property type="match status" value="4"/>
</dbReference>
<dbReference type="EMBL" id="GEDC01003297">
    <property type="protein sequence ID" value="JAS34001.1"/>
    <property type="molecule type" value="Transcribed_RNA"/>
</dbReference>
<evidence type="ECO:0000256" key="8">
    <source>
        <dbReference type="ARBA" id="ARBA00023180"/>
    </source>
</evidence>
<evidence type="ECO:0000256" key="4">
    <source>
        <dbReference type="ARBA" id="ARBA00022989"/>
    </source>
</evidence>
<protein>
    <recommendedName>
        <fullName evidence="11">SEA domain-containing protein</fullName>
    </recommendedName>
</protein>
<accession>A0A1B6E7T3</accession>
<dbReference type="InterPro" id="IPR036364">
    <property type="entry name" value="SEA_dom_sf"/>
</dbReference>
<comment type="subcellular location">
    <subcellularLocation>
        <location evidence="1">Membrane</location>
        <topology evidence="1">Single-pass membrane protein</topology>
    </subcellularLocation>
</comment>
<keyword evidence="7" id="KW-0675">Receptor</keyword>
<feature type="disulfide bond" evidence="9">
    <location>
        <begin position="682"/>
        <end position="700"/>
    </location>
</feature>
<dbReference type="PROSITE" id="PS50024">
    <property type="entry name" value="SEA"/>
    <property type="match status" value="1"/>
</dbReference>
<dbReference type="GO" id="GO:0043235">
    <property type="term" value="C:receptor complex"/>
    <property type="evidence" value="ECO:0007669"/>
    <property type="project" value="TreeGrafter"/>
</dbReference>
<dbReference type="InterPro" id="IPR023415">
    <property type="entry name" value="LDLR_class-A_CS"/>
</dbReference>
<dbReference type="InterPro" id="IPR036055">
    <property type="entry name" value="LDL_receptor-like_sf"/>
</dbReference>
<evidence type="ECO:0000259" key="11">
    <source>
        <dbReference type="PROSITE" id="PS50024"/>
    </source>
</evidence>
<evidence type="ECO:0000256" key="6">
    <source>
        <dbReference type="ARBA" id="ARBA00023157"/>
    </source>
</evidence>
<feature type="disulfide bond" evidence="9">
    <location>
        <begin position="694"/>
        <end position="709"/>
    </location>
</feature>
<keyword evidence="8" id="KW-0325">Glycoprotein</keyword>
<proteinExistence type="predicted"/>
<name>A0A1B6E7T3_9HEMI</name>
<dbReference type="PANTHER" id="PTHR22722:SF14">
    <property type="entry name" value="MEGALIN, ISOFORM A"/>
    <property type="match status" value="1"/>
</dbReference>
<evidence type="ECO:0000256" key="3">
    <source>
        <dbReference type="ARBA" id="ARBA00022737"/>
    </source>
</evidence>
<dbReference type="Gene3D" id="3.30.70.960">
    <property type="entry name" value="SEA domain"/>
    <property type="match status" value="1"/>
</dbReference>